<comment type="caution">
    <text evidence="8">The sequence shown here is derived from an EMBL/GenBank/DDBJ whole genome shotgun (WGS) entry which is preliminary data.</text>
</comment>
<dbReference type="RefSeq" id="WP_379851379.1">
    <property type="nucleotide sequence ID" value="NZ_JBHSMA010000022.1"/>
</dbReference>
<dbReference type="Gene3D" id="1.25.40.390">
    <property type="match status" value="1"/>
</dbReference>
<evidence type="ECO:0000256" key="4">
    <source>
        <dbReference type="ARBA" id="ARBA00023136"/>
    </source>
</evidence>
<dbReference type="InterPro" id="IPR033985">
    <property type="entry name" value="SusD-like_N"/>
</dbReference>
<dbReference type="Proteomes" id="UP001596106">
    <property type="component" value="Unassembled WGS sequence"/>
</dbReference>
<evidence type="ECO:0000256" key="1">
    <source>
        <dbReference type="ARBA" id="ARBA00004442"/>
    </source>
</evidence>
<evidence type="ECO:0000256" key="2">
    <source>
        <dbReference type="ARBA" id="ARBA00006275"/>
    </source>
</evidence>
<proteinExistence type="inferred from homology"/>
<dbReference type="SUPFAM" id="SSF48452">
    <property type="entry name" value="TPR-like"/>
    <property type="match status" value="1"/>
</dbReference>
<accession>A0ABW0II66</accession>
<evidence type="ECO:0000256" key="5">
    <source>
        <dbReference type="ARBA" id="ARBA00023237"/>
    </source>
</evidence>
<evidence type="ECO:0000259" key="7">
    <source>
        <dbReference type="Pfam" id="PF14322"/>
    </source>
</evidence>
<dbReference type="CDD" id="cd08977">
    <property type="entry name" value="SusD"/>
    <property type="match status" value="1"/>
</dbReference>
<keyword evidence="9" id="KW-1185">Reference proteome</keyword>
<evidence type="ECO:0000259" key="6">
    <source>
        <dbReference type="Pfam" id="PF07980"/>
    </source>
</evidence>
<evidence type="ECO:0000256" key="3">
    <source>
        <dbReference type="ARBA" id="ARBA00022729"/>
    </source>
</evidence>
<protein>
    <submittedName>
        <fullName evidence="8">RagB/SusD family nutrient uptake outer membrane protein</fullName>
    </submittedName>
</protein>
<keyword evidence="4" id="KW-0472">Membrane</keyword>
<comment type="similarity">
    <text evidence="2">Belongs to the SusD family.</text>
</comment>
<dbReference type="InterPro" id="IPR011990">
    <property type="entry name" value="TPR-like_helical_dom_sf"/>
</dbReference>
<dbReference type="Pfam" id="PF07980">
    <property type="entry name" value="SusD_RagB"/>
    <property type="match status" value="1"/>
</dbReference>
<dbReference type="Pfam" id="PF14322">
    <property type="entry name" value="SusD-like_3"/>
    <property type="match status" value="1"/>
</dbReference>
<keyword evidence="5" id="KW-0998">Cell outer membrane</keyword>
<dbReference type="EMBL" id="JBHSMA010000022">
    <property type="protein sequence ID" value="MFC5413141.1"/>
    <property type="molecule type" value="Genomic_DNA"/>
</dbReference>
<comment type="subcellular location">
    <subcellularLocation>
        <location evidence="1">Cell outer membrane</location>
    </subcellularLocation>
</comment>
<organism evidence="8 9">
    <name type="scientific">Larkinella bovis</name>
    <dbReference type="NCBI Taxonomy" id="683041"/>
    <lineage>
        <taxon>Bacteria</taxon>
        <taxon>Pseudomonadati</taxon>
        <taxon>Bacteroidota</taxon>
        <taxon>Cytophagia</taxon>
        <taxon>Cytophagales</taxon>
        <taxon>Spirosomataceae</taxon>
        <taxon>Larkinella</taxon>
    </lineage>
</organism>
<keyword evidence="3" id="KW-0732">Signal</keyword>
<evidence type="ECO:0000313" key="8">
    <source>
        <dbReference type="EMBL" id="MFC5413141.1"/>
    </source>
</evidence>
<reference evidence="9" key="1">
    <citation type="journal article" date="2019" name="Int. J. Syst. Evol. Microbiol.">
        <title>The Global Catalogue of Microorganisms (GCM) 10K type strain sequencing project: providing services to taxonomists for standard genome sequencing and annotation.</title>
        <authorList>
            <consortium name="The Broad Institute Genomics Platform"/>
            <consortium name="The Broad Institute Genome Sequencing Center for Infectious Disease"/>
            <person name="Wu L."/>
            <person name="Ma J."/>
        </authorList>
    </citation>
    <scope>NUCLEOTIDE SEQUENCE [LARGE SCALE GENOMIC DNA]</scope>
    <source>
        <strain evidence="9">CCUG 55250</strain>
    </source>
</reference>
<sequence length="492" mass="55207">MKTVHLIFTLLIGLASGCQQLDLVPISQKSVEGFYKTETHINQAVLGCYNGLRNAWVTSQSSYMLTEARSDNTFQGTAYDDGPINRFDVTPTLPVLSTAWSLYYNNINRSNRILETVNSIDMSADKRKQYEGEAKFARALFYFDLVRLFGGVPKVTTSLSIDESYQLTRSSIEEIYDLIVSDLTEAANLLPATYDNANKGRATKWAAKGYLGKVYVFRSGYPLKKAEWSKAKDAFEEVIKSGQFEFFDNYDNIYSHQFEGGKQQVFSLLFKTGASGQGNPFPTRNASNDVAPVPVAQGGLPFGGSPFNLFLSNDLINSFEPGDKRKTSAIRLSWLHKSGQTITTLPTSQKYQNGPVTVANDWDIDWIALGYTDVLMMYAESLNEIGYSASGEAFQILNNVRKRAGLAPKTAADVPDQASFRLWMEKERRAEFCFENLRWFDLVRTDRALDVMKAFLTQYNLAGNVKSRDQYLFPIPQSVRDVTPAITQNPGY</sequence>
<name>A0ABW0II66_9BACT</name>
<gene>
    <name evidence="8" type="ORF">ACFPMF_27720</name>
</gene>
<feature type="domain" description="RagB/SusD" evidence="6">
    <location>
        <begin position="363"/>
        <end position="492"/>
    </location>
</feature>
<feature type="domain" description="SusD-like N-terminal" evidence="7">
    <location>
        <begin position="32"/>
        <end position="215"/>
    </location>
</feature>
<dbReference type="InterPro" id="IPR012944">
    <property type="entry name" value="SusD_RagB_dom"/>
</dbReference>
<dbReference type="PROSITE" id="PS51257">
    <property type="entry name" value="PROKAR_LIPOPROTEIN"/>
    <property type="match status" value="1"/>
</dbReference>
<evidence type="ECO:0000313" key="9">
    <source>
        <dbReference type="Proteomes" id="UP001596106"/>
    </source>
</evidence>